<feature type="non-terminal residue" evidence="1">
    <location>
        <position position="1"/>
    </location>
</feature>
<dbReference type="Proteomes" id="UP001594351">
    <property type="component" value="Unassembled WGS sequence"/>
</dbReference>
<evidence type="ECO:0000313" key="2">
    <source>
        <dbReference type="Proteomes" id="UP001594351"/>
    </source>
</evidence>
<proteinExistence type="predicted"/>
<sequence length="66" mass="7461">NPPSAKIRARSSVSRPALARVEGRLFALSADLVPEDNRITCYQNRSKIKTAQISRRKRARKSNQPQ</sequence>
<organism evidence="1 2">
    <name type="scientific">candidate division CSSED10-310 bacterium</name>
    <dbReference type="NCBI Taxonomy" id="2855610"/>
    <lineage>
        <taxon>Bacteria</taxon>
        <taxon>Bacteria division CSSED10-310</taxon>
    </lineage>
</organism>
<evidence type="ECO:0000313" key="1">
    <source>
        <dbReference type="EMBL" id="MFC1853656.1"/>
    </source>
</evidence>
<protein>
    <submittedName>
        <fullName evidence="1">Uncharacterized protein</fullName>
    </submittedName>
</protein>
<dbReference type="EMBL" id="JBHPBY010000563">
    <property type="protein sequence ID" value="MFC1853656.1"/>
    <property type="molecule type" value="Genomic_DNA"/>
</dbReference>
<accession>A0ABV6Z5D8</accession>
<gene>
    <name evidence="1" type="ORF">ACFL27_26025</name>
</gene>
<keyword evidence="2" id="KW-1185">Reference proteome</keyword>
<name>A0ABV6Z5D8_UNCC1</name>
<comment type="caution">
    <text evidence="1">The sequence shown here is derived from an EMBL/GenBank/DDBJ whole genome shotgun (WGS) entry which is preliminary data.</text>
</comment>
<reference evidence="1 2" key="1">
    <citation type="submission" date="2024-09" db="EMBL/GenBank/DDBJ databases">
        <title>Laminarin stimulates single cell rates of sulfate reduction while oxygen inhibits transcriptomic activity in coastal marine sediment.</title>
        <authorList>
            <person name="Lindsay M."/>
            <person name="Orcutt B."/>
            <person name="Emerson D."/>
            <person name="Stepanauskas R."/>
            <person name="D'Angelo T."/>
        </authorList>
    </citation>
    <scope>NUCLEOTIDE SEQUENCE [LARGE SCALE GENOMIC DNA]</scope>
    <source>
        <strain evidence="1">SAG AM-311-K15</strain>
    </source>
</reference>